<feature type="chain" id="PRO_5017706234" description="YncE family protein" evidence="1">
    <location>
        <begin position="30"/>
        <end position="391"/>
    </location>
</feature>
<dbReference type="PANTHER" id="PTHR47197">
    <property type="entry name" value="PROTEIN NIRF"/>
    <property type="match status" value="1"/>
</dbReference>
<dbReference type="InterPro" id="IPR015943">
    <property type="entry name" value="WD40/YVTN_repeat-like_dom_sf"/>
</dbReference>
<dbReference type="EMBL" id="QTUJ01000003">
    <property type="protein sequence ID" value="REF68498.1"/>
    <property type="molecule type" value="Genomic_DNA"/>
</dbReference>
<dbReference type="RefSeq" id="WP_116222541.1">
    <property type="nucleotide sequence ID" value="NZ_CP038197.1"/>
</dbReference>
<dbReference type="SUPFAM" id="SSF51004">
    <property type="entry name" value="C-terminal (heme d1) domain of cytochrome cd1-nitrite reductase"/>
    <property type="match status" value="1"/>
</dbReference>
<accession>A0A3D9XG23</accession>
<evidence type="ECO:0000313" key="2">
    <source>
        <dbReference type="EMBL" id="REF68498.1"/>
    </source>
</evidence>
<protein>
    <recommendedName>
        <fullName evidence="4">YncE family protein</fullName>
    </recommendedName>
</protein>
<feature type="signal peptide" evidence="1">
    <location>
        <begin position="1"/>
        <end position="29"/>
    </location>
</feature>
<sequence>MIPLTIRTDLLRMVLPVALALTLAMPAVAQQAPNEPAPLTTAEFAPAMIRTDTIPGAYEVVHWMEEGLAFVASVPSFDEGTAGFIHVLDADDLHPIRQIQLPRRPFALALDRRTGRLYAGNTLDGSLTVIDAKGGQILDTIQLGLEKEEGGFEHTRMITLDEDRGLAFVTSPGREGVVWIVDLKAGELLHRIEGGLWPAGAVYNANAGRFYASGGGIEEISVIDAVSGERVGMISTGDTTEEAAEASQHFFLNLAIDTEGQRLFAADANKGAIYVFDIANGKVVNQIPVGPGTLDVAFNPARSEIYATWRGTTRKENAGTGGLVVIGAQDYAVKQRIPLPVHPNSIEVSEDGQTLFVTVKVPHDKEHSDYREGALDSVIRVDLEKLPAAYR</sequence>
<dbReference type="AlphaFoldDB" id="A0A3D9XG23"/>
<evidence type="ECO:0000313" key="3">
    <source>
        <dbReference type="Proteomes" id="UP000256941"/>
    </source>
</evidence>
<reference evidence="2 3" key="1">
    <citation type="submission" date="2018-08" db="EMBL/GenBank/DDBJ databases">
        <title>Genomic Encyclopedia of Archaeal and Bacterial Type Strains, Phase II (KMG-II): from individual species to whole genera.</title>
        <authorList>
            <person name="Goeker M."/>
        </authorList>
    </citation>
    <scope>NUCLEOTIDE SEQUENCE [LARGE SCALE GENOMIC DNA]</scope>
    <source>
        <strain evidence="2 3">DSM 17099</strain>
    </source>
</reference>
<name>A0A3D9XG23_PARVE</name>
<dbReference type="InterPro" id="IPR011048">
    <property type="entry name" value="Haem_d1_sf"/>
</dbReference>
<organism evidence="2 3">
    <name type="scientific">Paracoccus versutus</name>
    <name type="common">Thiobacillus versutus</name>
    <dbReference type="NCBI Taxonomy" id="34007"/>
    <lineage>
        <taxon>Bacteria</taxon>
        <taxon>Pseudomonadati</taxon>
        <taxon>Pseudomonadota</taxon>
        <taxon>Alphaproteobacteria</taxon>
        <taxon>Rhodobacterales</taxon>
        <taxon>Paracoccaceae</taxon>
        <taxon>Paracoccus</taxon>
    </lineage>
</organism>
<dbReference type="Gene3D" id="2.130.10.10">
    <property type="entry name" value="YVTN repeat-like/Quinoprotein amine dehydrogenase"/>
    <property type="match status" value="1"/>
</dbReference>
<dbReference type="PANTHER" id="PTHR47197:SF3">
    <property type="entry name" value="DIHYDRO-HEME D1 DEHYDROGENASE"/>
    <property type="match status" value="1"/>
</dbReference>
<evidence type="ECO:0008006" key="4">
    <source>
        <dbReference type="Google" id="ProtNLM"/>
    </source>
</evidence>
<gene>
    <name evidence="2" type="ORF">BDD41_3550</name>
</gene>
<keyword evidence="1" id="KW-0732">Signal</keyword>
<dbReference type="Proteomes" id="UP000256941">
    <property type="component" value="Unassembled WGS sequence"/>
</dbReference>
<evidence type="ECO:0000256" key="1">
    <source>
        <dbReference type="SAM" id="SignalP"/>
    </source>
</evidence>
<comment type="caution">
    <text evidence="2">The sequence shown here is derived from an EMBL/GenBank/DDBJ whole genome shotgun (WGS) entry which is preliminary data.</text>
</comment>
<proteinExistence type="predicted"/>
<dbReference type="InterPro" id="IPR051200">
    <property type="entry name" value="Host-pathogen_enzymatic-act"/>
</dbReference>